<dbReference type="InterPro" id="IPR036291">
    <property type="entry name" value="NAD(P)-bd_dom_sf"/>
</dbReference>
<evidence type="ECO:0000313" key="4">
    <source>
        <dbReference type="Proteomes" id="UP001197093"/>
    </source>
</evidence>
<proteinExistence type="inferred from homology"/>
<dbReference type="Proteomes" id="UP001197093">
    <property type="component" value="Unassembled WGS sequence"/>
</dbReference>
<name>A0AAD4F7F3_9PEZI</name>
<dbReference type="PANTHER" id="PTHR24320">
    <property type="entry name" value="RETINOL DEHYDROGENASE"/>
    <property type="match status" value="1"/>
</dbReference>
<dbReference type="InterPro" id="IPR002347">
    <property type="entry name" value="SDR_fam"/>
</dbReference>
<organism evidence="3 4">
    <name type="scientific">Staphylotrichum longicolle</name>
    <dbReference type="NCBI Taxonomy" id="669026"/>
    <lineage>
        <taxon>Eukaryota</taxon>
        <taxon>Fungi</taxon>
        <taxon>Dikarya</taxon>
        <taxon>Ascomycota</taxon>
        <taxon>Pezizomycotina</taxon>
        <taxon>Sordariomycetes</taxon>
        <taxon>Sordariomycetidae</taxon>
        <taxon>Sordariales</taxon>
        <taxon>Chaetomiaceae</taxon>
        <taxon>Staphylotrichum</taxon>
    </lineage>
</organism>
<dbReference type="Gene3D" id="3.40.50.720">
    <property type="entry name" value="NAD(P)-binding Rossmann-like Domain"/>
    <property type="match status" value="1"/>
</dbReference>
<comment type="similarity">
    <text evidence="1">Belongs to the short-chain dehydrogenases/reductases (SDR) family.</text>
</comment>
<dbReference type="GO" id="GO:0016491">
    <property type="term" value="F:oxidoreductase activity"/>
    <property type="evidence" value="ECO:0007669"/>
    <property type="project" value="UniProtKB-KW"/>
</dbReference>
<comment type="caution">
    <text evidence="3">The sequence shown here is derived from an EMBL/GenBank/DDBJ whole genome shotgun (WGS) entry which is preliminary data.</text>
</comment>
<accession>A0AAD4F7F3</accession>
<dbReference type="SUPFAM" id="SSF51735">
    <property type="entry name" value="NAD(P)-binding Rossmann-fold domains"/>
    <property type="match status" value="1"/>
</dbReference>
<dbReference type="AlphaFoldDB" id="A0AAD4F7F3"/>
<dbReference type="Pfam" id="PF00106">
    <property type="entry name" value="adh_short"/>
    <property type="match status" value="1"/>
</dbReference>
<evidence type="ECO:0000313" key="3">
    <source>
        <dbReference type="EMBL" id="KAG7294524.1"/>
    </source>
</evidence>
<keyword evidence="2" id="KW-0560">Oxidoreductase</keyword>
<dbReference type="EMBL" id="JAHCVI010000001">
    <property type="protein sequence ID" value="KAG7294524.1"/>
    <property type="molecule type" value="Genomic_DNA"/>
</dbReference>
<dbReference type="PANTHER" id="PTHR24320:SF272">
    <property type="entry name" value="NAD(P)-BINDING ROSSMANN-FOLD SUPERFAMILY PROTEIN"/>
    <property type="match status" value="1"/>
</dbReference>
<evidence type="ECO:0008006" key="5">
    <source>
        <dbReference type="Google" id="ProtNLM"/>
    </source>
</evidence>
<evidence type="ECO:0000256" key="2">
    <source>
        <dbReference type="ARBA" id="ARBA00023002"/>
    </source>
</evidence>
<sequence>MSDPFHPYAYLYAEPSGPGDRRPTALQVVQDNGALGQWTGKVVLVTGATSGIGVETARALHATGADVYFTARDLEKGAAVREDILKTSSGKGRLEVIHMNLDSLESVRKAAKDFLQKSNTLNVLINNAGIMATPFSKTTDGFERQFGVNHLAHFLLTSLLLPTLAASSTPDFNSRVVCVSSAAHRFSSVRLDDYNWDTPGAYEPFQGYGQSKTANIWMANYIDRMYGPRGGVHALSLHPGAIWSGLQDHMAPEMMAEWKTNPDIRNMFQSPEQGAATSVWAAVGKVWEGKGGKYLTDCGVAPLLKDATSATDAGAAPHVHDKEGEDALWKLSERLVGV</sequence>
<protein>
    <recommendedName>
        <fullName evidence="5">Short-chain dehydrogenase</fullName>
    </recommendedName>
</protein>
<gene>
    <name evidence="3" type="ORF">NEMBOFW57_004599</name>
</gene>
<evidence type="ECO:0000256" key="1">
    <source>
        <dbReference type="ARBA" id="ARBA00006484"/>
    </source>
</evidence>
<reference evidence="3" key="1">
    <citation type="submission" date="2023-02" db="EMBL/GenBank/DDBJ databases">
        <authorList>
            <person name="Palmer J.M."/>
        </authorList>
    </citation>
    <scope>NUCLEOTIDE SEQUENCE</scope>
    <source>
        <strain evidence="3">FW57</strain>
    </source>
</reference>
<keyword evidence="4" id="KW-1185">Reference proteome</keyword>
<dbReference type="PRINTS" id="PR00081">
    <property type="entry name" value="GDHRDH"/>
</dbReference>